<reference evidence="2 3" key="1">
    <citation type="submission" date="2015-01" db="EMBL/GenBank/DDBJ databases">
        <title>Draft Genome Sequences of Four Bacillus thermoamylovorans Strains, Isolated From Food Products.</title>
        <authorList>
            <person name="Krawcyk A.O."/>
            <person name="Berendsen E.M."/>
            <person name="Eijlander R.T."/>
            <person name="de Jong A."/>
            <person name="Wells-Bennik M."/>
            <person name="Kuipers O.P."/>
        </authorList>
    </citation>
    <scope>NUCLEOTIDE SEQUENCE [LARGE SCALE GENOMIC DNA]</scope>
    <source>
        <strain evidence="2 3">B4167</strain>
    </source>
</reference>
<dbReference type="GO" id="GO:0016747">
    <property type="term" value="F:acyltransferase activity, transferring groups other than amino-acyl groups"/>
    <property type="evidence" value="ECO:0007669"/>
    <property type="project" value="InterPro"/>
</dbReference>
<accession>A0A0D0ELI7</accession>
<dbReference type="InterPro" id="IPR016181">
    <property type="entry name" value="Acyl_CoA_acyltransferase"/>
</dbReference>
<dbReference type="InterPro" id="IPR027365">
    <property type="entry name" value="GNAT_acetyltra_YdfB-like"/>
</dbReference>
<dbReference type="Proteomes" id="UP000032076">
    <property type="component" value="Unassembled WGS sequence"/>
</dbReference>
<dbReference type="CDD" id="cd04301">
    <property type="entry name" value="NAT_SF"/>
    <property type="match status" value="1"/>
</dbReference>
<evidence type="ECO:0000313" key="2">
    <source>
        <dbReference type="EMBL" id="KIO72427.1"/>
    </source>
</evidence>
<dbReference type="AlphaFoldDB" id="A0A0D0ELI7"/>
<evidence type="ECO:0000259" key="1">
    <source>
        <dbReference type="PROSITE" id="PS51186"/>
    </source>
</evidence>
<dbReference type="PROSITE" id="PS51186">
    <property type="entry name" value="GNAT"/>
    <property type="match status" value="1"/>
</dbReference>
<sequence>MIRKLTVQDHKTVMDFLSEEPSINLFIIGDIEAFGYETDFQELWGEFHEDGKLNAVLLRYFESFIPYAKGEFDVQGFADLICNYSATPIMSGKASIVEQFEHVKGIELGPKKATFFAECRELTPINHTEYNIKIATIDDVDRILNLRMQIDEFSLSKEGRKMIVQDIENGTGRTYFIEDNKQIIACASTAAENSASAMIVGVCTHKNFRNNGLATAIMQKLIGDVLAEGRILCLFYDNPAAGRIYKRLGFQDIGKWTMYRKYKTTIKNK</sequence>
<dbReference type="EMBL" id="JXLU01000095">
    <property type="protein sequence ID" value="KIO72427.1"/>
    <property type="molecule type" value="Genomic_DNA"/>
</dbReference>
<feature type="domain" description="N-acetyltransferase" evidence="1">
    <location>
        <begin position="130"/>
        <end position="269"/>
    </location>
</feature>
<dbReference type="RefSeq" id="WP_041845599.1">
    <property type="nucleotide sequence ID" value="NZ_JXLR01000051.1"/>
</dbReference>
<dbReference type="SUPFAM" id="SSF55729">
    <property type="entry name" value="Acyl-CoA N-acyltransferases (Nat)"/>
    <property type="match status" value="1"/>
</dbReference>
<organism evidence="2 3">
    <name type="scientific">Caldibacillus thermoamylovorans</name>
    <dbReference type="NCBI Taxonomy" id="35841"/>
    <lineage>
        <taxon>Bacteria</taxon>
        <taxon>Bacillati</taxon>
        <taxon>Bacillota</taxon>
        <taxon>Bacilli</taxon>
        <taxon>Bacillales</taxon>
        <taxon>Bacillaceae</taxon>
        <taxon>Caldibacillus</taxon>
    </lineage>
</organism>
<comment type="caution">
    <text evidence="2">The sequence shown here is derived from an EMBL/GenBank/DDBJ whole genome shotgun (WGS) entry which is preliminary data.</text>
</comment>
<name>A0A0D0ELI7_9BACI</name>
<evidence type="ECO:0000313" key="3">
    <source>
        <dbReference type="Proteomes" id="UP000032076"/>
    </source>
</evidence>
<dbReference type="OrthoDB" id="248489at2"/>
<dbReference type="Pfam" id="PF12746">
    <property type="entry name" value="GNAT_acetyltran"/>
    <property type="match status" value="1"/>
</dbReference>
<proteinExistence type="predicted"/>
<protein>
    <recommendedName>
        <fullName evidence="1">N-acetyltransferase domain-containing protein</fullName>
    </recommendedName>
</protein>
<gene>
    <name evidence="2" type="ORF">B4167_1117</name>
</gene>
<dbReference type="Gene3D" id="3.40.630.30">
    <property type="match status" value="1"/>
</dbReference>
<dbReference type="InterPro" id="IPR000182">
    <property type="entry name" value="GNAT_dom"/>
</dbReference>